<feature type="domain" description="Methyltransferase type 11" evidence="1">
    <location>
        <begin position="42"/>
        <end position="136"/>
    </location>
</feature>
<dbReference type="Gene3D" id="3.40.50.150">
    <property type="entry name" value="Vaccinia Virus protein VP39"/>
    <property type="match status" value="1"/>
</dbReference>
<comment type="caution">
    <text evidence="2">The sequence shown here is derived from an EMBL/GenBank/DDBJ whole genome shotgun (WGS) entry which is preliminary data.</text>
</comment>
<evidence type="ECO:0000313" key="2">
    <source>
        <dbReference type="EMBL" id="KIZ35132.1"/>
    </source>
</evidence>
<dbReference type="CDD" id="cd02440">
    <property type="entry name" value="AdoMet_MTases"/>
    <property type="match status" value="1"/>
</dbReference>
<dbReference type="PATRIC" id="fig|1076.23.peg.1699"/>
<evidence type="ECO:0000259" key="1">
    <source>
        <dbReference type="Pfam" id="PF08241"/>
    </source>
</evidence>
<proteinExistence type="predicted"/>
<dbReference type="OrthoDB" id="9795634at2"/>
<dbReference type="InterPro" id="IPR013216">
    <property type="entry name" value="Methyltransf_11"/>
</dbReference>
<protein>
    <submittedName>
        <fullName evidence="2">Methyltransferase type 11</fullName>
    </submittedName>
</protein>
<gene>
    <name evidence="2" type="ORF">OO17_26070</name>
</gene>
<evidence type="ECO:0000313" key="3">
    <source>
        <dbReference type="Proteomes" id="UP000032515"/>
    </source>
</evidence>
<name>A0A0D7E6F5_RHOPL</name>
<dbReference type="AlphaFoldDB" id="A0A0D7E6F5"/>
<dbReference type="GO" id="GO:0032259">
    <property type="term" value="P:methylation"/>
    <property type="evidence" value="ECO:0007669"/>
    <property type="project" value="UniProtKB-KW"/>
</dbReference>
<dbReference type="GO" id="GO:0008757">
    <property type="term" value="F:S-adenosylmethionine-dependent methyltransferase activity"/>
    <property type="evidence" value="ECO:0007669"/>
    <property type="project" value="InterPro"/>
</dbReference>
<organism evidence="2 3">
    <name type="scientific">Rhodopseudomonas palustris</name>
    <dbReference type="NCBI Taxonomy" id="1076"/>
    <lineage>
        <taxon>Bacteria</taxon>
        <taxon>Pseudomonadati</taxon>
        <taxon>Pseudomonadota</taxon>
        <taxon>Alphaproteobacteria</taxon>
        <taxon>Hyphomicrobiales</taxon>
        <taxon>Nitrobacteraceae</taxon>
        <taxon>Rhodopseudomonas</taxon>
    </lineage>
</organism>
<dbReference type="Pfam" id="PF08241">
    <property type="entry name" value="Methyltransf_11"/>
    <property type="match status" value="1"/>
</dbReference>
<reference evidence="2 3" key="1">
    <citation type="submission" date="2014-11" db="EMBL/GenBank/DDBJ databases">
        <title>Genomics and ecophysiology of heterotrophic nitrogen fixing bacteria isolated from estuarine surface water.</title>
        <authorList>
            <person name="Bentzon-Tilia M."/>
            <person name="Severin I."/>
            <person name="Hansen L.H."/>
            <person name="Riemann L."/>
        </authorList>
    </citation>
    <scope>NUCLEOTIDE SEQUENCE [LARGE SCALE GENOMIC DNA]</scope>
    <source>
        <strain evidence="2 3">BAL398</strain>
    </source>
</reference>
<dbReference type="EMBL" id="JXXE01000642">
    <property type="protein sequence ID" value="KIZ35132.1"/>
    <property type="molecule type" value="Genomic_DNA"/>
</dbReference>
<accession>A0A0D7E6F5</accession>
<dbReference type="PANTHER" id="PTHR43591">
    <property type="entry name" value="METHYLTRANSFERASE"/>
    <property type="match status" value="1"/>
</dbReference>
<sequence length="263" mass="28012">MAEAPQLFTDGQAYERIMGRWSRVVGVSFLDWLAVPAGQRWLDSGCGNGAFTEEIISRCAPAAVHGVDPSEGQIGFARARPATRLAQFAIGDAQALSFGDGDFDAAIMALVIAFLPDPARAVAELKRVTRPGGFVATYMWDIANGGTPLAPVGRAMRSLGIPRGVRPNEDASGLAAMRSYWEGAGLVAVETKVIRISVAYSDFDDYWASNSAPVGPQGVLISQMPPQQRDALRARLREQLPIAADGSISYHAIANAVKGRVPD</sequence>
<dbReference type="InterPro" id="IPR029063">
    <property type="entry name" value="SAM-dependent_MTases_sf"/>
</dbReference>
<dbReference type="SUPFAM" id="SSF53335">
    <property type="entry name" value="S-adenosyl-L-methionine-dependent methyltransferases"/>
    <property type="match status" value="1"/>
</dbReference>
<keyword evidence="2" id="KW-0808">Transferase</keyword>
<dbReference type="RefSeq" id="WP_044417395.1">
    <property type="nucleotide sequence ID" value="NZ_JXXE01000642.1"/>
</dbReference>
<keyword evidence="2" id="KW-0489">Methyltransferase</keyword>
<dbReference type="Proteomes" id="UP000032515">
    <property type="component" value="Unassembled WGS sequence"/>
</dbReference>